<dbReference type="Pfam" id="PF07690">
    <property type="entry name" value="MFS_1"/>
    <property type="match status" value="1"/>
</dbReference>
<keyword evidence="6 8" id="KW-0472">Membrane</keyword>
<proteinExistence type="inferred from homology"/>
<evidence type="ECO:0000256" key="2">
    <source>
        <dbReference type="ARBA" id="ARBA00022448"/>
    </source>
</evidence>
<dbReference type="GO" id="GO:0005886">
    <property type="term" value="C:plasma membrane"/>
    <property type="evidence" value="ECO:0007669"/>
    <property type="project" value="UniProtKB-SubCell"/>
</dbReference>
<evidence type="ECO:0000259" key="9">
    <source>
        <dbReference type="PROSITE" id="PS50850"/>
    </source>
</evidence>
<dbReference type="InterPro" id="IPR000849">
    <property type="entry name" value="Sugar_P_transporter"/>
</dbReference>
<feature type="transmembrane region" description="Helical" evidence="8">
    <location>
        <begin position="303"/>
        <end position="325"/>
    </location>
</feature>
<protein>
    <submittedName>
        <fullName evidence="10">Glucarate transporter</fullName>
    </submittedName>
</protein>
<accession>A0A6P2PRP0</accession>
<dbReference type="PIRSF" id="PIRSF002808">
    <property type="entry name" value="Hexose_phosphate_transp"/>
    <property type="match status" value="1"/>
</dbReference>
<name>A0A6P2PRP0_BURL3</name>
<evidence type="ECO:0000256" key="6">
    <source>
        <dbReference type="ARBA" id="ARBA00023136"/>
    </source>
</evidence>
<evidence type="ECO:0000256" key="3">
    <source>
        <dbReference type="ARBA" id="ARBA00022475"/>
    </source>
</evidence>
<feature type="transmembrane region" description="Helical" evidence="8">
    <location>
        <begin position="436"/>
        <end position="458"/>
    </location>
</feature>
<dbReference type="Proteomes" id="UP000494218">
    <property type="component" value="Unassembled WGS sequence"/>
</dbReference>
<gene>
    <name evidence="10" type="ORF">BLA23254_05253</name>
</gene>
<evidence type="ECO:0000256" key="5">
    <source>
        <dbReference type="ARBA" id="ARBA00022989"/>
    </source>
</evidence>
<feature type="transmembrane region" description="Helical" evidence="8">
    <location>
        <begin position="62"/>
        <end position="80"/>
    </location>
</feature>
<comment type="similarity">
    <text evidence="7">Belongs to the major facilitator superfamily. Phthalate permease family.</text>
</comment>
<feature type="transmembrane region" description="Helical" evidence="8">
    <location>
        <begin position="378"/>
        <end position="396"/>
    </location>
</feature>
<feature type="transmembrane region" description="Helical" evidence="8">
    <location>
        <begin position="100"/>
        <end position="121"/>
    </location>
</feature>
<dbReference type="InterPro" id="IPR020846">
    <property type="entry name" value="MFS_dom"/>
</dbReference>
<feature type="transmembrane region" description="Helical" evidence="8">
    <location>
        <begin position="200"/>
        <end position="220"/>
    </location>
</feature>
<feature type="domain" description="Major facilitator superfamily (MFS) profile" evidence="9">
    <location>
        <begin position="67"/>
        <end position="490"/>
    </location>
</feature>
<evidence type="ECO:0000313" key="10">
    <source>
        <dbReference type="EMBL" id="VWC10246.1"/>
    </source>
</evidence>
<feature type="transmembrane region" description="Helical" evidence="8">
    <location>
        <begin position="157"/>
        <end position="179"/>
    </location>
</feature>
<dbReference type="SUPFAM" id="SSF103473">
    <property type="entry name" value="MFS general substrate transporter"/>
    <property type="match status" value="1"/>
</dbReference>
<keyword evidence="5 8" id="KW-1133">Transmembrane helix</keyword>
<feature type="transmembrane region" description="Helical" evidence="8">
    <location>
        <begin position="464"/>
        <end position="485"/>
    </location>
</feature>
<dbReference type="NCBIfam" id="TIGR00893">
    <property type="entry name" value="2A0114"/>
    <property type="match status" value="1"/>
</dbReference>
<feature type="transmembrane region" description="Helical" evidence="8">
    <location>
        <begin position="345"/>
        <end position="366"/>
    </location>
</feature>
<dbReference type="InterPro" id="IPR050382">
    <property type="entry name" value="MFS_Na/Anion_cotransporter"/>
</dbReference>
<feature type="transmembrane region" description="Helical" evidence="8">
    <location>
        <begin position="402"/>
        <end position="424"/>
    </location>
</feature>
<dbReference type="PROSITE" id="PS50850">
    <property type="entry name" value="MFS"/>
    <property type="match status" value="1"/>
</dbReference>
<evidence type="ECO:0000256" key="8">
    <source>
        <dbReference type="SAM" id="Phobius"/>
    </source>
</evidence>
<dbReference type="PANTHER" id="PTHR11662">
    <property type="entry name" value="SOLUTE CARRIER FAMILY 17"/>
    <property type="match status" value="1"/>
</dbReference>
<dbReference type="GO" id="GO:0022857">
    <property type="term" value="F:transmembrane transporter activity"/>
    <property type="evidence" value="ECO:0007669"/>
    <property type="project" value="InterPro"/>
</dbReference>
<dbReference type="AlphaFoldDB" id="A0A6P2PRP0"/>
<dbReference type="EMBL" id="CABVPW010000028">
    <property type="protein sequence ID" value="VWC10246.1"/>
    <property type="molecule type" value="Genomic_DNA"/>
</dbReference>
<evidence type="ECO:0000256" key="7">
    <source>
        <dbReference type="ARBA" id="ARBA00038514"/>
    </source>
</evidence>
<comment type="subcellular location">
    <subcellularLocation>
        <location evidence="1">Cell membrane</location>
        <topology evidence="1">Multi-pass membrane protein</topology>
    </subcellularLocation>
</comment>
<dbReference type="InterPro" id="IPR011701">
    <property type="entry name" value="MFS"/>
</dbReference>
<keyword evidence="2" id="KW-0813">Transport</keyword>
<evidence type="ECO:0000256" key="1">
    <source>
        <dbReference type="ARBA" id="ARBA00004651"/>
    </source>
</evidence>
<keyword evidence="3" id="KW-1003">Cell membrane</keyword>
<reference evidence="10 11" key="1">
    <citation type="submission" date="2019-09" db="EMBL/GenBank/DDBJ databases">
        <authorList>
            <person name="Depoorter E."/>
        </authorList>
    </citation>
    <scope>NUCLEOTIDE SEQUENCE [LARGE SCALE GENOMIC DNA]</scope>
    <source>
        <strain evidence="10">LMG 23254</strain>
    </source>
</reference>
<feature type="transmembrane region" description="Helical" evidence="8">
    <location>
        <begin position="226"/>
        <end position="245"/>
    </location>
</feature>
<evidence type="ECO:0000256" key="4">
    <source>
        <dbReference type="ARBA" id="ARBA00022692"/>
    </source>
</evidence>
<dbReference type="FunFam" id="1.20.1250.20:FF:000010">
    <property type="entry name" value="Probable glucarate transporter"/>
    <property type="match status" value="1"/>
</dbReference>
<organism evidence="10 11">
    <name type="scientific">Burkholderia lata (strain ATCC 17760 / DSM 23089 / LMG 22485 / NCIMB 9086 / R18194 / 383)</name>
    <dbReference type="NCBI Taxonomy" id="482957"/>
    <lineage>
        <taxon>Bacteria</taxon>
        <taxon>Pseudomonadati</taxon>
        <taxon>Pseudomonadota</taxon>
        <taxon>Betaproteobacteria</taxon>
        <taxon>Burkholderiales</taxon>
        <taxon>Burkholderiaceae</taxon>
        <taxon>Burkholderia</taxon>
        <taxon>Burkholderia cepacia complex</taxon>
    </lineage>
</organism>
<sequence>MRDSSGFLPFHVIIQRENPRFLRLIIANKLPPCHTTTYIKVPNQTSSRDLPLDLARTARRTAVRYWILAMLFVVTTLNYADRATLSITGTPIRKAFGIDPVTMGYIFSAFSWAYVLAQLPSGWLLDRFGARRVYAGSIFLWSAFTLLQSTIGLGGSAAFAVAALFAMRFAVGIAEAPAFPANAKVVASWFPTAERGTASAIFNAAQYFAAVVFSPLMAWLTHAYGWHQVYLWLGLAGIALAFLWLRVMKDPADHPAVNRAELEHIEQGGGLVRTAARSSNGPRSESSRVAGWYYVRQLLSNRMLIGVYLGQYCVNVLTYFFLTWFPIYLVQARGMSLLKAGFMTSLPAICGFLGGVLGGMLSDGLIRRGVSLTLARKIPIVGGMALSMVIIGCNYVDSEVLVIVLMAVSFFGKGIGSLGWAVVADTAPKEAIGLSGSLFNMFGNTAGIVAPIAIGYLVGASGSFNGALVFVGLNALVTVFSYLVIVKDIRRVELRHRDA</sequence>
<dbReference type="PANTHER" id="PTHR11662:SF399">
    <property type="entry name" value="FI19708P1-RELATED"/>
    <property type="match status" value="1"/>
</dbReference>
<evidence type="ECO:0000313" key="11">
    <source>
        <dbReference type="Proteomes" id="UP000494218"/>
    </source>
</evidence>
<dbReference type="InterPro" id="IPR036259">
    <property type="entry name" value="MFS_trans_sf"/>
</dbReference>
<dbReference type="CDD" id="cd17319">
    <property type="entry name" value="MFS_ExuT_GudP_like"/>
    <property type="match status" value="1"/>
</dbReference>
<keyword evidence="4 8" id="KW-0812">Transmembrane</keyword>
<feature type="transmembrane region" description="Helical" evidence="8">
    <location>
        <begin position="133"/>
        <end position="151"/>
    </location>
</feature>
<dbReference type="Gene3D" id="1.20.1250.20">
    <property type="entry name" value="MFS general substrate transporter like domains"/>
    <property type="match status" value="2"/>
</dbReference>